<evidence type="ECO:0000313" key="2">
    <source>
        <dbReference type="EMBL" id="AWI84282.1"/>
    </source>
</evidence>
<dbReference type="SUPFAM" id="SSF47413">
    <property type="entry name" value="lambda repressor-like DNA-binding domains"/>
    <property type="match status" value="1"/>
</dbReference>
<dbReference type="EMBL" id="CP022189">
    <property type="protein sequence ID" value="AWI84282.1"/>
    <property type="molecule type" value="Genomic_DNA"/>
</dbReference>
<accession>A0A2U8HEL7</accession>
<evidence type="ECO:0000256" key="1">
    <source>
        <dbReference type="SAM" id="MobiDB-lite"/>
    </source>
</evidence>
<sequence length="374" mass="40919">MTTTPQLPEQPADLDRIRADIRKAAQGVETASGGTRKAWLRLAAELSEARKHFNEEGGLAKWLKDHKLNDLPGLKTASDTSKLLWMHDHPGAVGLVKCTDAAKPDSIFRAYSRLVAKEAKRLHKEAPRKDAVAELMADLDMTAEEAGAAYDSAARKAKDANDKKAQKDARKPPEAFDLADLETDALELLAAEIAAELRTRREQIGKELVAFPAPEPEPEAEEESPLLDRLWDAVNRHGLNPTSINARTHIAEDMVNDHLMGTAPIGAAHARLYEKMIAKLPELPEEEPEAEIQTEPEIQTEETAGDFDKLRPVIKTAKQTLKLSNAALGKIVGISPSLCGHHMTGERTPTPETQARYVAWLADVKAELAGEFGA</sequence>
<feature type="region of interest" description="Disordered" evidence="1">
    <location>
        <begin position="154"/>
        <end position="176"/>
    </location>
</feature>
<gene>
    <name evidence="2" type="ORF">CEW88_11650</name>
</gene>
<dbReference type="InterPro" id="IPR010982">
    <property type="entry name" value="Lambda_DNA-bd_dom_sf"/>
</dbReference>
<reference evidence="2 3" key="1">
    <citation type="submission" date="2017-06" db="EMBL/GenBank/DDBJ databases">
        <title>Yangia sp. YSBP01 complete genome sequence.</title>
        <authorList>
            <person name="Woo J.-H."/>
            <person name="Kim H.-S."/>
        </authorList>
    </citation>
    <scope>NUCLEOTIDE SEQUENCE [LARGE SCALE GENOMIC DNA]</scope>
    <source>
        <strain evidence="2 3">YSBP01</strain>
    </source>
</reference>
<proteinExistence type="predicted"/>
<dbReference type="Proteomes" id="UP000244915">
    <property type="component" value="Chromosome 1"/>
</dbReference>
<evidence type="ECO:0000313" key="3">
    <source>
        <dbReference type="Proteomes" id="UP000244915"/>
    </source>
</evidence>
<dbReference type="GO" id="GO:0003677">
    <property type="term" value="F:DNA binding"/>
    <property type="evidence" value="ECO:0007669"/>
    <property type="project" value="InterPro"/>
</dbReference>
<feature type="compositionally biased region" description="Basic and acidic residues" evidence="1">
    <location>
        <begin position="154"/>
        <end position="174"/>
    </location>
</feature>
<dbReference type="KEGG" id="ypac:CEW88_11650"/>
<protein>
    <submittedName>
        <fullName evidence="2">Uncharacterized protein</fullName>
    </submittedName>
</protein>
<dbReference type="AlphaFoldDB" id="A0A2U8HEL7"/>
<name>A0A2U8HEL7_9RHOB</name>
<dbReference type="RefSeq" id="WP_108966978.1">
    <property type="nucleotide sequence ID" value="NZ_CP022189.1"/>
</dbReference>
<organism evidence="2 3">
    <name type="scientific">Alloyangia pacifica</name>
    <dbReference type="NCBI Taxonomy" id="311180"/>
    <lineage>
        <taxon>Bacteria</taxon>
        <taxon>Pseudomonadati</taxon>
        <taxon>Pseudomonadota</taxon>
        <taxon>Alphaproteobacteria</taxon>
        <taxon>Rhodobacterales</taxon>
        <taxon>Roseobacteraceae</taxon>
        <taxon>Alloyangia</taxon>
    </lineage>
</organism>